<evidence type="ECO:0000256" key="1">
    <source>
        <dbReference type="SAM" id="MobiDB-lite"/>
    </source>
</evidence>
<dbReference type="Proteomes" id="UP001151699">
    <property type="component" value="Chromosome X"/>
</dbReference>
<accession>A0A9Q0MVY1</accession>
<gene>
    <name evidence="2" type="ORF">Bhyg_10872</name>
</gene>
<proteinExistence type="predicted"/>
<comment type="caution">
    <text evidence="2">The sequence shown here is derived from an EMBL/GenBank/DDBJ whole genome shotgun (WGS) entry which is preliminary data.</text>
</comment>
<name>A0A9Q0MVY1_9DIPT</name>
<protein>
    <submittedName>
        <fullName evidence="2">Uncharacterized protein</fullName>
    </submittedName>
</protein>
<evidence type="ECO:0000313" key="3">
    <source>
        <dbReference type="Proteomes" id="UP001151699"/>
    </source>
</evidence>
<feature type="region of interest" description="Disordered" evidence="1">
    <location>
        <begin position="1"/>
        <end position="43"/>
    </location>
</feature>
<keyword evidence="3" id="KW-1185">Reference proteome</keyword>
<evidence type="ECO:0000313" key="2">
    <source>
        <dbReference type="EMBL" id="KAJ6638139.1"/>
    </source>
</evidence>
<sequence length="105" mass="12614">MAAEGKMSRLAQMQKRRPNMMHPKKEQKKKQFQRKQYEKNNLITKPEYKKDNKLNYLLRSTMTMTPPQVNNLNEFDHDTAFLCIIRNKKTVIGIGLYVIRWDEKL</sequence>
<dbReference type="EMBL" id="WJQU01000003">
    <property type="protein sequence ID" value="KAJ6638139.1"/>
    <property type="molecule type" value="Genomic_DNA"/>
</dbReference>
<organism evidence="2 3">
    <name type="scientific">Pseudolycoriella hygida</name>
    <dbReference type="NCBI Taxonomy" id="35572"/>
    <lineage>
        <taxon>Eukaryota</taxon>
        <taxon>Metazoa</taxon>
        <taxon>Ecdysozoa</taxon>
        <taxon>Arthropoda</taxon>
        <taxon>Hexapoda</taxon>
        <taxon>Insecta</taxon>
        <taxon>Pterygota</taxon>
        <taxon>Neoptera</taxon>
        <taxon>Endopterygota</taxon>
        <taxon>Diptera</taxon>
        <taxon>Nematocera</taxon>
        <taxon>Sciaroidea</taxon>
        <taxon>Sciaridae</taxon>
        <taxon>Pseudolycoriella</taxon>
    </lineage>
</organism>
<dbReference type="AlphaFoldDB" id="A0A9Q0MVY1"/>
<reference evidence="2" key="1">
    <citation type="submission" date="2022-07" db="EMBL/GenBank/DDBJ databases">
        <authorList>
            <person name="Trinca V."/>
            <person name="Uliana J.V.C."/>
            <person name="Torres T.T."/>
            <person name="Ward R.J."/>
            <person name="Monesi N."/>
        </authorList>
    </citation>
    <scope>NUCLEOTIDE SEQUENCE</scope>
    <source>
        <strain evidence="2">HSMRA1968</strain>
        <tissue evidence="2">Whole embryos</tissue>
    </source>
</reference>